<keyword evidence="4" id="KW-1185">Reference proteome</keyword>
<keyword evidence="2" id="KW-0732">Signal</keyword>
<dbReference type="EMBL" id="JBBEGM010000011">
    <property type="protein sequence ID" value="MEJ2864231.1"/>
    <property type="molecule type" value="Genomic_DNA"/>
</dbReference>
<gene>
    <name evidence="3" type="ORF">WCD58_23950</name>
</gene>
<evidence type="ECO:0000256" key="1">
    <source>
        <dbReference type="ARBA" id="ARBA00022801"/>
    </source>
</evidence>
<organism evidence="3 4">
    <name type="scientific">Actinomycetospora flava</name>
    <dbReference type="NCBI Taxonomy" id="3129232"/>
    <lineage>
        <taxon>Bacteria</taxon>
        <taxon>Bacillati</taxon>
        <taxon>Actinomycetota</taxon>
        <taxon>Actinomycetes</taxon>
        <taxon>Pseudonocardiales</taxon>
        <taxon>Pseudonocardiaceae</taxon>
        <taxon>Actinomycetospora</taxon>
    </lineage>
</organism>
<feature type="signal peptide" evidence="2">
    <location>
        <begin position="1"/>
        <end position="20"/>
    </location>
</feature>
<evidence type="ECO:0000256" key="2">
    <source>
        <dbReference type="SAM" id="SignalP"/>
    </source>
</evidence>
<dbReference type="InterPro" id="IPR023365">
    <property type="entry name" value="Sortase_dom-sf"/>
</dbReference>
<accession>A0ABU8MB38</accession>
<dbReference type="SUPFAM" id="SSF63817">
    <property type="entry name" value="Sortase"/>
    <property type="match status" value="1"/>
</dbReference>
<feature type="chain" id="PRO_5046199429" evidence="2">
    <location>
        <begin position="21"/>
        <end position="199"/>
    </location>
</feature>
<evidence type="ECO:0000313" key="4">
    <source>
        <dbReference type="Proteomes" id="UP001369736"/>
    </source>
</evidence>
<dbReference type="Pfam" id="PF04203">
    <property type="entry name" value="Sortase"/>
    <property type="match status" value="1"/>
</dbReference>
<dbReference type="Proteomes" id="UP001369736">
    <property type="component" value="Unassembled WGS sequence"/>
</dbReference>
<keyword evidence="1" id="KW-0378">Hydrolase</keyword>
<dbReference type="InterPro" id="IPR005754">
    <property type="entry name" value="Sortase"/>
</dbReference>
<comment type="caution">
    <text evidence="3">The sequence shown here is derived from an EMBL/GenBank/DDBJ whole genome shotgun (WGS) entry which is preliminary data.</text>
</comment>
<evidence type="ECO:0000313" key="3">
    <source>
        <dbReference type="EMBL" id="MEJ2864231.1"/>
    </source>
</evidence>
<name>A0ABU8MB38_9PSEU</name>
<dbReference type="Gene3D" id="2.40.260.10">
    <property type="entry name" value="Sortase"/>
    <property type="match status" value="1"/>
</dbReference>
<sequence length="199" mass="20859">MRLALVLAGIVLLLAGCAGTPDGPGRAAVSSGERPAAAGVVPVSLRVPAIGVDEREVLSLGVAPDGTAEVPQDFARVGWFDRTLSAWRRGATPADVAIPAGRGPTVLLGHVDSRRGPAVFFRLRDLRPGDVVEVGRSDGSVARYAVERTEQVAKDVFPTFAVFGATATDVLRLVTCAGDFDRGERSYTDNLVVHATRVS</sequence>
<dbReference type="InterPro" id="IPR042001">
    <property type="entry name" value="Sortase_F"/>
</dbReference>
<dbReference type="CDD" id="cd05829">
    <property type="entry name" value="Sortase_F"/>
    <property type="match status" value="1"/>
</dbReference>
<dbReference type="PROSITE" id="PS51257">
    <property type="entry name" value="PROKAR_LIPOPROTEIN"/>
    <property type="match status" value="1"/>
</dbReference>
<reference evidence="3 4" key="1">
    <citation type="submission" date="2024-03" db="EMBL/GenBank/DDBJ databases">
        <title>Actinomycetospora sp. OC33-EN07, a novel actinomycete isolated from wild orchid (Aerides multiflora).</title>
        <authorList>
            <person name="Suriyachadkun C."/>
        </authorList>
    </citation>
    <scope>NUCLEOTIDE SEQUENCE [LARGE SCALE GENOMIC DNA]</scope>
    <source>
        <strain evidence="3 4">OC33-EN07</strain>
    </source>
</reference>
<dbReference type="RefSeq" id="WP_337705596.1">
    <property type="nucleotide sequence ID" value="NZ_JBBEGM010000011.1"/>
</dbReference>
<proteinExistence type="predicted"/>
<protein>
    <submittedName>
        <fullName evidence="3">Class F sortase</fullName>
    </submittedName>
</protein>